<dbReference type="GO" id="GO:0019058">
    <property type="term" value="P:viral life cycle"/>
    <property type="evidence" value="ECO:0007669"/>
    <property type="project" value="InterPro"/>
</dbReference>
<evidence type="ECO:0000313" key="7">
    <source>
        <dbReference type="EMBL" id="AMN15769.2"/>
    </source>
</evidence>
<keyword evidence="1" id="KW-0812">Transmembrane</keyword>
<accession>A0A075TSH1</accession>
<dbReference type="EMBL" id="KU738900">
    <property type="protein sequence ID" value="AMN15769.2"/>
    <property type="molecule type" value="Genomic_DNA"/>
</dbReference>
<evidence type="ECO:0000313" key="6">
    <source>
        <dbReference type="EMBL" id="AMN15631.2"/>
    </source>
</evidence>
<dbReference type="EMBL" id="KU738902">
    <property type="protein sequence ID" value="AMN16045.2"/>
    <property type="molecule type" value="Genomic_DNA"/>
</dbReference>
<evidence type="ECO:0000313" key="9">
    <source>
        <dbReference type="EMBL" id="AMN16045.2"/>
    </source>
</evidence>
<dbReference type="Pfam" id="PF04583">
    <property type="entry name" value="Baculo_p74"/>
    <property type="match status" value="1"/>
</dbReference>
<evidence type="ECO:0000256" key="1">
    <source>
        <dbReference type="SAM" id="Phobius"/>
    </source>
</evidence>
<dbReference type="EMBL" id="KU738904">
    <property type="protein sequence ID" value="AMN16321.2"/>
    <property type="molecule type" value="Genomic_DNA"/>
</dbReference>
<reference evidence="4" key="2">
    <citation type="journal article" date="2016" name="Genome Announc.">
        <title>Complete Genome Sequences of Seven Helicoverpa armigera SNPV-AC53-Derived Strains.</title>
        <authorList>
            <person name="Noune C."/>
            <person name="Hauxwell C."/>
        </authorList>
    </citation>
    <scope>NUCLEOTIDE SEQUENCE</scope>
    <source>
        <strain evidence="4">AC53C3</strain>
        <strain evidence="5">AC53C5</strain>
        <strain evidence="6">AC53C6</strain>
        <strain evidence="7">AC53C9</strain>
        <strain evidence="8">AC53T2</strain>
        <strain evidence="11">AC53T5</strain>
    </source>
</reference>
<keyword evidence="1" id="KW-0472">Membrane</keyword>
<evidence type="ECO:0000313" key="10">
    <source>
        <dbReference type="EMBL" id="AMN16183.2"/>
    </source>
</evidence>
<dbReference type="Pfam" id="PF08404">
    <property type="entry name" value="Baculo_p74_N"/>
    <property type="match status" value="1"/>
</dbReference>
<dbReference type="EMBL" id="KU738897">
    <property type="protein sequence ID" value="AMN15355.2"/>
    <property type="molecule type" value="Genomic_DNA"/>
</dbReference>
<dbReference type="EMBL" id="KU738901">
    <property type="protein sequence ID" value="AMN15907.2"/>
    <property type="molecule type" value="Genomic_DNA"/>
</dbReference>
<dbReference type="EMBL" id="KU738899">
    <property type="protein sequence ID" value="AMN15631.2"/>
    <property type="molecule type" value="Genomic_DNA"/>
</dbReference>
<reference evidence="3" key="1">
    <citation type="journal article" date="2015" name="Genome Announc.">
        <title>Complete Genome Sequences of Helicoverpa armigera Single Nucleopolyhedrovirus Strains AC53 and H25EA1 from Australia.</title>
        <authorList>
            <person name="Noune C."/>
            <person name="Hauxwell C."/>
        </authorList>
    </citation>
    <scope>NUCLEOTIDE SEQUENCE</scope>
    <source>
        <strain evidence="3">AC53</strain>
    </source>
</reference>
<name>A0A075TSH1_9ABAC</name>
<evidence type="ECO:0000313" key="5">
    <source>
        <dbReference type="EMBL" id="AMN15493.2"/>
    </source>
</evidence>
<dbReference type="InterPro" id="IPR013613">
    <property type="entry name" value="Baculo_p74_N"/>
</dbReference>
<evidence type="ECO:0000313" key="4">
    <source>
        <dbReference type="EMBL" id="AMN15355.2"/>
    </source>
</evidence>
<feature type="domain" description="Baculoviridae p74 N-terminal" evidence="2">
    <location>
        <begin position="39"/>
        <end position="338"/>
    </location>
</feature>
<organism evidence="3">
    <name type="scientific">Helicoverpa SNPV AC53</name>
    <dbReference type="NCBI Taxonomy" id="1569367"/>
    <lineage>
        <taxon>Viruses</taxon>
        <taxon>Viruses incertae sedis</taxon>
        <taxon>Naldaviricetes</taxon>
        <taxon>Lefavirales</taxon>
        <taxon>Baculoviridae</taxon>
        <taxon>Alphabaculovirus</taxon>
        <taxon>Alphabaculovirus helarmigerae</taxon>
    </lineage>
</organism>
<evidence type="ECO:0000259" key="2">
    <source>
        <dbReference type="Pfam" id="PF08404"/>
    </source>
</evidence>
<feature type="transmembrane region" description="Helical" evidence="1">
    <location>
        <begin position="626"/>
        <end position="644"/>
    </location>
</feature>
<dbReference type="EMBL" id="KU738903">
    <property type="protein sequence ID" value="AMN16183.2"/>
    <property type="molecule type" value="Genomic_DNA"/>
</dbReference>
<evidence type="ECO:0000313" key="8">
    <source>
        <dbReference type="EMBL" id="AMN15907.2"/>
    </source>
</evidence>
<reference evidence="3" key="3">
    <citation type="submission" date="2016-08" db="EMBL/GenBank/DDBJ databases">
        <authorList>
            <person name="Seilhamer J.J."/>
        </authorList>
    </citation>
    <scope>NUCLEOTIDE SEQUENCE</scope>
    <source>
        <strain evidence="3">AC53</strain>
        <strain evidence="9">AC53T4.1</strain>
        <strain evidence="10">AC53T4.2</strain>
    </source>
</reference>
<dbReference type="EMBL" id="KJ909666">
    <property type="protein sequence ID" value="AIG63061.2"/>
    <property type="molecule type" value="Genomic_DNA"/>
</dbReference>
<dbReference type="InterPro" id="IPR007663">
    <property type="entry name" value="Baculo_p74"/>
</dbReference>
<protein>
    <submittedName>
        <fullName evidence="3">p74</fullName>
    </submittedName>
</protein>
<keyword evidence="1" id="KW-1133">Transmembrane helix</keyword>
<proteinExistence type="predicted"/>
<dbReference type="EMBL" id="KU738898">
    <property type="protein sequence ID" value="AMN15493.2"/>
    <property type="molecule type" value="Genomic_DNA"/>
</dbReference>
<gene>
    <name evidence="3" type="ORF">HaSNPV-AC53_019</name>
</gene>
<feature type="transmembrane region" description="Helical" evidence="1">
    <location>
        <begin position="650"/>
        <end position="676"/>
    </location>
</feature>
<sequence>MISDRMSMSNIIYIHNGYLEEIRYTRMSQPTVPTPTFEDALNAGKFAFNISRLKFIPKWRARFPHIFIDYKIWPANNDDFYVPAALFNRAIGVRVTFSRKGCESMSCYPFHETGPITPYTQFGYTQTSETAVAYAQPACYNLDRAAAVRDGAENEIQTPELRYTDGGKCIIVDTLTKMYLNTPYLRTDDHLIQGVDDVPGFNVTNDTDQLFPERFEGFFNEAYCRRFGRYLQPNGGCSLQWWESLIGFVLGDTVLVSFKLLVNNIFSELRGFDYTRPSPVLPPKPIVTSPALVVQEWRSQRDREAPIDLELSFLDYEQYSDIGLTANTVLEYVAENGFRVNPYRGTTDRWQRETTTLYNDAKQTTIDDQTLKDIITQFLEDNALVAGIAASFGFDFLFDVLKDMLKRINTQLLPLLRRVLISGSRQFTTRLLGETYKAAVIHSMNKIAIKTVTAVAKAMTKIAIKAASVIGIVLIILTISDLVLALWDPFGYSNMFPREFPRDLSNSFLTAFFQSMGENRDMMELLPEYYDDLLAQNENDTDQTMATFEDILNIAEYLSALTVNSNGQMLDLNAGEPIDDFDEMTLVGAALASSAMYTHLEFLQYTERMNKLFQQSQPESFRNDTLLAKLFGLSSLILMALVMITNDHNAVCLFVIVLLIILFVICRSSLMFYMGLRKHAQYATMPWYHNLYT</sequence>
<evidence type="ECO:0000313" key="3">
    <source>
        <dbReference type="EMBL" id="AIG63061.2"/>
    </source>
</evidence>
<evidence type="ECO:0000313" key="11">
    <source>
        <dbReference type="EMBL" id="AMN16321.2"/>
    </source>
</evidence>
<feature type="transmembrane region" description="Helical" evidence="1">
    <location>
        <begin position="466"/>
        <end position="487"/>
    </location>
</feature>